<dbReference type="GO" id="GO:0016787">
    <property type="term" value="F:hydrolase activity"/>
    <property type="evidence" value="ECO:0007669"/>
    <property type="project" value="UniProtKB-KW"/>
</dbReference>
<accession>A0A327WRA4</accession>
<evidence type="ECO:0000259" key="1">
    <source>
        <dbReference type="Pfam" id="PF04909"/>
    </source>
</evidence>
<reference evidence="2 3" key="1">
    <citation type="submission" date="2018-06" db="EMBL/GenBank/DDBJ databases">
        <title>Genomic Encyclopedia of Archaeal and Bacterial Type Strains, Phase II (KMG-II): from individual species to whole genera.</title>
        <authorList>
            <person name="Goeker M."/>
        </authorList>
    </citation>
    <scope>NUCLEOTIDE SEQUENCE [LARGE SCALE GENOMIC DNA]</scope>
    <source>
        <strain evidence="2 3">DSM 21851</strain>
    </source>
</reference>
<keyword evidence="2" id="KW-0378">Hydrolase</keyword>
<dbReference type="Pfam" id="PF04909">
    <property type="entry name" value="Amidohydro_2"/>
    <property type="match status" value="1"/>
</dbReference>
<organism evidence="2 3">
    <name type="scientific">Larkinella arboricola</name>
    <dbReference type="NCBI Taxonomy" id="643671"/>
    <lineage>
        <taxon>Bacteria</taxon>
        <taxon>Pseudomonadati</taxon>
        <taxon>Bacteroidota</taxon>
        <taxon>Cytophagia</taxon>
        <taxon>Cytophagales</taxon>
        <taxon>Spirosomataceae</taxon>
        <taxon>Larkinella</taxon>
    </lineage>
</organism>
<comment type="caution">
    <text evidence="2">The sequence shown here is derived from an EMBL/GenBank/DDBJ whole genome shotgun (WGS) entry which is preliminary data.</text>
</comment>
<dbReference type="AlphaFoldDB" id="A0A327WRA4"/>
<name>A0A327WRA4_LARAB</name>
<sequence>MKPSHEKPITKANPLPTRRDMLATLVGVGVAQAGLGAVVKENRPSDSPAAPPAREVVIEWNAHIFSPDLNRFPFHPKAVYKPDSSKFPADPLGTYLKRLDDEKIDKAVIVHPEPYGDDHSLILDCLSRQPNRLRGTSLFYPKDPEAPRKLADLVKKNPRMVATRFHAHRGKESYLDTFADAGVRALWKQAVDLDQVIELHIGPNYAQQAAQAIKAFPGCKVLIDHLAEPHMGTGVEFADVLELARFPNVYMKLSGIGHFAKDEPFYESALPFTSRVIREFGPDRVVWGSGSPSIVDKHMAGYSETDRAKVKGGNIRKLLNWNS</sequence>
<evidence type="ECO:0000313" key="2">
    <source>
        <dbReference type="EMBL" id="RAJ91079.1"/>
    </source>
</evidence>
<protein>
    <submittedName>
        <fullName evidence="2">Putative TIM-barrel fold metal-dependent hydrolase</fullName>
    </submittedName>
</protein>
<dbReference type="Proteomes" id="UP000248790">
    <property type="component" value="Unassembled WGS sequence"/>
</dbReference>
<dbReference type="InterPro" id="IPR052358">
    <property type="entry name" value="Aro_Compnd_Degr_Hydrolases"/>
</dbReference>
<dbReference type="RefSeq" id="WP_170139471.1">
    <property type="nucleotide sequence ID" value="NZ_QLMC01000009.1"/>
</dbReference>
<dbReference type="Gene3D" id="3.20.20.140">
    <property type="entry name" value="Metal-dependent hydrolases"/>
    <property type="match status" value="1"/>
</dbReference>
<proteinExistence type="predicted"/>
<dbReference type="PANTHER" id="PTHR35563:SF2">
    <property type="entry name" value="BARREL METAL-DEPENDENT HYDROLASE, PUTATIVE (AFU_ORTHOLOGUE AFUA_1G16240)-RELATED"/>
    <property type="match status" value="1"/>
</dbReference>
<dbReference type="InterPro" id="IPR006680">
    <property type="entry name" value="Amidohydro-rel"/>
</dbReference>
<dbReference type="SUPFAM" id="SSF51556">
    <property type="entry name" value="Metallo-dependent hydrolases"/>
    <property type="match status" value="1"/>
</dbReference>
<feature type="domain" description="Amidohydrolase-related" evidence="1">
    <location>
        <begin position="69"/>
        <end position="320"/>
    </location>
</feature>
<keyword evidence="3" id="KW-1185">Reference proteome</keyword>
<evidence type="ECO:0000313" key="3">
    <source>
        <dbReference type="Proteomes" id="UP000248790"/>
    </source>
</evidence>
<dbReference type="PANTHER" id="PTHR35563">
    <property type="entry name" value="BARREL METAL-DEPENDENT HYDROLASE, PUTATIVE (AFU_ORTHOLOGUE AFUA_1G16240)-RELATED"/>
    <property type="match status" value="1"/>
</dbReference>
<dbReference type="EMBL" id="QLMC01000009">
    <property type="protein sequence ID" value="RAJ91079.1"/>
    <property type="molecule type" value="Genomic_DNA"/>
</dbReference>
<dbReference type="InterPro" id="IPR032466">
    <property type="entry name" value="Metal_Hydrolase"/>
</dbReference>
<gene>
    <name evidence="2" type="ORF">LX87_05296</name>
</gene>